<protein>
    <recommendedName>
        <fullName evidence="3">MarR family transcriptional regulator</fullName>
    </recommendedName>
</protein>
<dbReference type="RefSeq" id="WP_022401474.1">
    <property type="nucleotide sequence ID" value="NZ_CYZI01000003.1"/>
</dbReference>
<dbReference type="AlphaFoldDB" id="A0A174AE08"/>
<proteinExistence type="predicted"/>
<evidence type="ECO:0000313" key="2">
    <source>
        <dbReference type="Proteomes" id="UP000095333"/>
    </source>
</evidence>
<sequence length="195" mass="22605">MRTIQWTDRMTTLLIELYPVETTSHTAMALGISETLVKQKARKLGLVKVAKTKWMERADYIRRHFHYKSFTQMARDLGISRSNVCNIAVKLGLKRSRTETSCIISQTRIELVKRERRHVIFGLEPLTQLKVVSNRARVRIRSRLKSLGYVVCDERVLLYATDNFERKTKLESKAVKLGLSFLPITGNNRHVVFTL</sequence>
<reference evidence="1 2" key="1">
    <citation type="submission" date="2015-09" db="EMBL/GenBank/DDBJ databases">
        <authorList>
            <consortium name="Pathogen Informatics"/>
        </authorList>
    </citation>
    <scope>NUCLEOTIDE SEQUENCE [LARGE SCALE GENOMIC DNA]</scope>
    <source>
        <strain evidence="1 2">2789STDY5834842</strain>
    </source>
</reference>
<organism evidence="1 2">
    <name type="scientific">Phocaeicola vulgatus</name>
    <name type="common">Bacteroides vulgatus</name>
    <dbReference type="NCBI Taxonomy" id="821"/>
    <lineage>
        <taxon>Bacteria</taxon>
        <taxon>Pseudomonadati</taxon>
        <taxon>Bacteroidota</taxon>
        <taxon>Bacteroidia</taxon>
        <taxon>Bacteroidales</taxon>
        <taxon>Bacteroidaceae</taxon>
        <taxon>Phocaeicola</taxon>
    </lineage>
</organism>
<evidence type="ECO:0008006" key="3">
    <source>
        <dbReference type="Google" id="ProtNLM"/>
    </source>
</evidence>
<dbReference type="EMBL" id="CYZI01000003">
    <property type="protein sequence ID" value="CUN85735.1"/>
    <property type="molecule type" value="Genomic_DNA"/>
</dbReference>
<dbReference type="Proteomes" id="UP000095333">
    <property type="component" value="Unassembled WGS sequence"/>
</dbReference>
<evidence type="ECO:0000313" key="1">
    <source>
        <dbReference type="EMBL" id="CUN85735.1"/>
    </source>
</evidence>
<accession>A0A174AE08</accession>
<name>A0A174AE08_PHOVU</name>
<gene>
    <name evidence="1" type="ORF">ERS852457_00925</name>
</gene>